<dbReference type="EnsemblMetazoa" id="ISCW000218-RA">
    <property type="protein sequence ID" value="ISCW000218-PA"/>
    <property type="gene ID" value="ISCW000218"/>
</dbReference>
<evidence type="ECO:0000256" key="1">
    <source>
        <dbReference type="SAM" id="MobiDB-lite"/>
    </source>
</evidence>
<sequence>MGKPSKDPQFSELLDGGDHLDISMTSPEKTPGSKRDIEESKSGRAFGDGDAFGDCEQSEIKKKRQSTHSVLQPGSSQVSAASLDKQNDSSPPRSRRGFRGAGDAFATDGSMGLDSPALSPIVEFRGKSCFLRADDAEVPEEFQCADSIEPREIVGDLGDRYLFRVLRQQTVDVTSDEKSGEPC</sequence>
<protein>
    <submittedName>
        <fullName evidence="2 3">Uncharacterized protein</fullName>
    </submittedName>
</protein>
<feature type="compositionally biased region" description="Basic and acidic residues" evidence="1">
    <location>
        <begin position="31"/>
        <end position="42"/>
    </location>
</feature>
<evidence type="ECO:0000313" key="4">
    <source>
        <dbReference type="Proteomes" id="UP000001555"/>
    </source>
</evidence>
<evidence type="ECO:0000313" key="3">
    <source>
        <dbReference type="EnsemblMetazoa" id="ISCW000218-PA"/>
    </source>
</evidence>
<dbReference type="InParanoid" id="B7P6K2"/>
<reference evidence="3" key="2">
    <citation type="submission" date="2020-05" db="UniProtKB">
        <authorList>
            <consortium name="EnsemblMetazoa"/>
        </authorList>
    </citation>
    <scope>IDENTIFICATION</scope>
    <source>
        <strain evidence="3">wikel</strain>
    </source>
</reference>
<name>B7P6K2_IXOSC</name>
<dbReference type="PaxDb" id="6945-B7P6K2"/>
<feature type="region of interest" description="Disordered" evidence="1">
    <location>
        <begin position="1"/>
        <end position="115"/>
    </location>
</feature>
<keyword evidence="4" id="KW-1185">Reference proteome</keyword>
<dbReference type="VEuPathDB" id="VectorBase:ISCW000218"/>
<gene>
    <name evidence="2" type="ORF">IscW_ISCW000218</name>
</gene>
<organism>
    <name type="scientific">Ixodes scapularis</name>
    <name type="common">Black-legged tick</name>
    <name type="synonym">Deer tick</name>
    <dbReference type="NCBI Taxonomy" id="6945"/>
    <lineage>
        <taxon>Eukaryota</taxon>
        <taxon>Metazoa</taxon>
        <taxon>Ecdysozoa</taxon>
        <taxon>Arthropoda</taxon>
        <taxon>Chelicerata</taxon>
        <taxon>Arachnida</taxon>
        <taxon>Acari</taxon>
        <taxon>Parasitiformes</taxon>
        <taxon>Ixodida</taxon>
        <taxon>Ixodoidea</taxon>
        <taxon>Ixodidae</taxon>
        <taxon>Ixodinae</taxon>
        <taxon>Ixodes</taxon>
    </lineage>
</organism>
<dbReference type="EMBL" id="DS646843">
    <property type="protein sequence ID" value="EEC02224.1"/>
    <property type="molecule type" value="Genomic_DNA"/>
</dbReference>
<dbReference type="EMBL" id="ABJB011050499">
    <property type="status" value="NOT_ANNOTATED_CDS"/>
    <property type="molecule type" value="Genomic_DNA"/>
</dbReference>
<proteinExistence type="predicted"/>
<evidence type="ECO:0000313" key="2">
    <source>
        <dbReference type="EMBL" id="EEC02224.1"/>
    </source>
</evidence>
<dbReference type="VEuPathDB" id="VectorBase:ISCI000218"/>
<reference evidence="2 4" key="1">
    <citation type="submission" date="2008-03" db="EMBL/GenBank/DDBJ databases">
        <title>Annotation of Ixodes scapularis.</title>
        <authorList>
            <consortium name="Ixodes scapularis Genome Project Consortium"/>
            <person name="Caler E."/>
            <person name="Hannick L.I."/>
            <person name="Bidwell S."/>
            <person name="Joardar V."/>
            <person name="Thiagarajan M."/>
            <person name="Amedeo P."/>
            <person name="Galinsky K.J."/>
            <person name="Schobel S."/>
            <person name="Inman J."/>
            <person name="Hostetler J."/>
            <person name="Miller J."/>
            <person name="Hammond M."/>
            <person name="Megy K."/>
            <person name="Lawson D."/>
            <person name="Kodira C."/>
            <person name="Sutton G."/>
            <person name="Meyer J."/>
            <person name="Hill C.A."/>
            <person name="Birren B."/>
            <person name="Nene V."/>
            <person name="Collins F."/>
            <person name="Alarcon-Chaidez F."/>
            <person name="Wikel S."/>
            <person name="Strausberg R."/>
        </authorList>
    </citation>
    <scope>NUCLEOTIDE SEQUENCE [LARGE SCALE GENOMIC DNA]</scope>
    <source>
        <strain evidence="4">Wikel</strain>
        <strain evidence="2">Wikel colony</strain>
    </source>
</reference>
<dbReference type="HOGENOM" id="CLU_1476731_0_0_1"/>
<dbReference type="AlphaFoldDB" id="B7P6K2"/>
<accession>B7P6K2</accession>
<feature type="compositionally biased region" description="Polar residues" evidence="1">
    <location>
        <begin position="67"/>
        <end position="80"/>
    </location>
</feature>
<dbReference type="Proteomes" id="UP000001555">
    <property type="component" value="Unassembled WGS sequence"/>
</dbReference>